<dbReference type="Proteomes" id="UP000265926">
    <property type="component" value="Unassembled WGS sequence"/>
</dbReference>
<dbReference type="InterPro" id="IPR029063">
    <property type="entry name" value="SAM-dependent_MTases_sf"/>
</dbReference>
<accession>A0A399T6L6</accession>
<dbReference type="RefSeq" id="WP_119436506.1">
    <property type="nucleotide sequence ID" value="NZ_QWGR01000002.1"/>
</dbReference>
<keyword evidence="3" id="KW-0808">Transferase</keyword>
<feature type="transmembrane region" description="Helical" evidence="1">
    <location>
        <begin position="20"/>
        <end position="36"/>
    </location>
</feature>
<keyword evidence="4" id="KW-1185">Reference proteome</keyword>
<dbReference type="GO" id="GO:0032259">
    <property type="term" value="P:methylation"/>
    <property type="evidence" value="ECO:0007669"/>
    <property type="project" value="UniProtKB-KW"/>
</dbReference>
<comment type="caution">
    <text evidence="3">The sequence shown here is derived from an EMBL/GenBank/DDBJ whole genome shotgun (WGS) entry which is preliminary data.</text>
</comment>
<evidence type="ECO:0000259" key="2">
    <source>
        <dbReference type="Pfam" id="PF08241"/>
    </source>
</evidence>
<gene>
    <name evidence="3" type="ORF">D1614_03490</name>
</gene>
<name>A0A399T6L6_9BACT</name>
<dbReference type="OrthoDB" id="3896938at2"/>
<dbReference type="CDD" id="cd02440">
    <property type="entry name" value="AdoMet_MTases"/>
    <property type="match status" value="1"/>
</dbReference>
<sequence>MIKRIYKNLFSEKLRVKIRIYLNILISPFYFGHQFYCNCCQKSFRKFLSKGNIERKNAQCPYCGSLERTRVLALYLRKETGIFTMKSPRILHIAPEYSLFRILKKLNAEYVDGDIDPAYARNVVDITDIHFPDNYFDLIICSHVLGHVPDEGKAVKELCRVLSPGGEAIIMTVLDLNSPVTLEDSRIVAPEDRLARYGERDLCRLHGMDFQDRLEAGGFNVKTIDYRTHFTDAENAKFRLGDGKRELIFSCKK</sequence>
<dbReference type="EMBL" id="QWGR01000002">
    <property type="protein sequence ID" value="RIJ49817.1"/>
    <property type="molecule type" value="Genomic_DNA"/>
</dbReference>
<keyword evidence="3" id="KW-0489">Methyltransferase</keyword>
<dbReference type="GO" id="GO:0008757">
    <property type="term" value="F:S-adenosylmethionine-dependent methyltransferase activity"/>
    <property type="evidence" value="ECO:0007669"/>
    <property type="project" value="InterPro"/>
</dbReference>
<evidence type="ECO:0000313" key="3">
    <source>
        <dbReference type="EMBL" id="RIJ49817.1"/>
    </source>
</evidence>
<keyword evidence="1" id="KW-0812">Transmembrane</keyword>
<keyword evidence="1" id="KW-0472">Membrane</keyword>
<evidence type="ECO:0000313" key="4">
    <source>
        <dbReference type="Proteomes" id="UP000265926"/>
    </source>
</evidence>
<protein>
    <submittedName>
        <fullName evidence="3">Class I SAM-dependent methyltransferase</fullName>
    </submittedName>
</protein>
<reference evidence="3 4" key="1">
    <citation type="submission" date="2018-08" db="EMBL/GenBank/DDBJ databases">
        <title>Pallidiluteibacterium maritimus gen. nov., sp. nov., isolated from coastal sediment.</title>
        <authorList>
            <person name="Zhou L.Y."/>
        </authorList>
    </citation>
    <scope>NUCLEOTIDE SEQUENCE [LARGE SCALE GENOMIC DNA]</scope>
    <source>
        <strain evidence="3 4">XSD2</strain>
    </source>
</reference>
<dbReference type="InterPro" id="IPR013216">
    <property type="entry name" value="Methyltransf_11"/>
</dbReference>
<keyword evidence="1" id="KW-1133">Transmembrane helix</keyword>
<evidence type="ECO:0000256" key="1">
    <source>
        <dbReference type="SAM" id="Phobius"/>
    </source>
</evidence>
<proteinExistence type="predicted"/>
<dbReference type="SUPFAM" id="SSF53335">
    <property type="entry name" value="S-adenosyl-L-methionine-dependent methyltransferases"/>
    <property type="match status" value="1"/>
</dbReference>
<dbReference type="Pfam" id="PF08241">
    <property type="entry name" value="Methyltransf_11"/>
    <property type="match status" value="1"/>
</dbReference>
<organism evidence="3 4">
    <name type="scientific">Maribellus luteus</name>
    <dbReference type="NCBI Taxonomy" id="2305463"/>
    <lineage>
        <taxon>Bacteria</taxon>
        <taxon>Pseudomonadati</taxon>
        <taxon>Bacteroidota</taxon>
        <taxon>Bacteroidia</taxon>
        <taxon>Marinilabiliales</taxon>
        <taxon>Prolixibacteraceae</taxon>
        <taxon>Maribellus</taxon>
    </lineage>
</organism>
<feature type="domain" description="Methyltransferase type 11" evidence="2">
    <location>
        <begin position="123"/>
        <end position="170"/>
    </location>
</feature>
<dbReference type="AlphaFoldDB" id="A0A399T6L6"/>
<dbReference type="PANTHER" id="PTHR43591">
    <property type="entry name" value="METHYLTRANSFERASE"/>
    <property type="match status" value="1"/>
</dbReference>
<dbReference type="Gene3D" id="3.40.50.150">
    <property type="entry name" value="Vaccinia Virus protein VP39"/>
    <property type="match status" value="1"/>
</dbReference>